<evidence type="ECO:0000313" key="3">
    <source>
        <dbReference type="EMBL" id="EPX82280.1"/>
    </source>
</evidence>
<dbReference type="eggNOG" id="COG3181">
    <property type="taxonomic scope" value="Bacteria"/>
</dbReference>
<proteinExistence type="inferred from homology"/>
<sequence length="319" mass="34383">MHKTLRHITAAPALVALMIAAPALAQDTEFSPSSMTAFVAAGAGGGTDNFTRTVQPMLEERLGTNITVINLPSASGALAHQRTAQSEPNGESLDFASSTFITSRAAGQNPIGLEQLTPVARMQSDVLTLVVNPEKYETFEDFRAYAEANPGEVVIGGTHAASVDRMAFLALNEATGFDLNFIPYDNEGAASANLLSGNIDGMFNEISAIQGYMESGEMKPVLALADERLEAYPDMPTTVENGWEFTFGNERGVFINAETDPEIIAAIEAAFEDVFNSEDYQAYAAKANLDVRSGWLGSEDYRKVLEENLAFFEELLADQ</sequence>
<dbReference type="RefSeq" id="WP_020043223.1">
    <property type="nucleotide sequence ID" value="NZ_KE557275.1"/>
</dbReference>
<dbReference type="AlphaFoldDB" id="S9RW75"/>
<dbReference type="PIRSF" id="PIRSF017082">
    <property type="entry name" value="YflP"/>
    <property type="match status" value="1"/>
</dbReference>
<accession>S9RW75</accession>
<name>S9RW75_9RHOB</name>
<dbReference type="SUPFAM" id="SSF53850">
    <property type="entry name" value="Periplasmic binding protein-like II"/>
    <property type="match status" value="1"/>
</dbReference>
<reference evidence="4" key="1">
    <citation type="journal article" date="2014" name="Stand. Genomic Sci.">
        <title>Genome sequence of the exopolysaccharide-producing Salipiger mucosus type strain (DSM 16094(T)), a moderately halophilic member of the Roseobacter clade.</title>
        <authorList>
            <person name="Riedel T."/>
            <person name="Spring S."/>
            <person name="Fiebig A."/>
            <person name="Petersen J."/>
            <person name="Kyrpides N.C."/>
            <person name="Goker M."/>
            <person name="Klenk H.P."/>
        </authorList>
    </citation>
    <scope>NUCLEOTIDE SEQUENCE [LARGE SCALE GENOMIC DNA]</scope>
    <source>
        <strain evidence="4">DSM 16094</strain>
    </source>
</reference>
<dbReference type="InterPro" id="IPR005064">
    <property type="entry name" value="BUG"/>
</dbReference>
<dbReference type="HOGENOM" id="CLU_045683_0_0_5"/>
<comment type="caution">
    <text evidence="3">The sequence shown here is derived from an EMBL/GenBank/DDBJ whole genome shotgun (WGS) entry which is preliminary data.</text>
</comment>
<organism evidence="3 4">
    <name type="scientific">Salipiger mucosus DSM 16094</name>
    <dbReference type="NCBI Taxonomy" id="1123237"/>
    <lineage>
        <taxon>Bacteria</taxon>
        <taxon>Pseudomonadati</taxon>
        <taxon>Pseudomonadota</taxon>
        <taxon>Alphaproteobacteria</taxon>
        <taxon>Rhodobacterales</taxon>
        <taxon>Roseobacteraceae</taxon>
        <taxon>Salipiger</taxon>
    </lineage>
</organism>
<dbReference type="PANTHER" id="PTHR42928:SF5">
    <property type="entry name" value="BLR1237 PROTEIN"/>
    <property type="match status" value="1"/>
</dbReference>
<feature type="signal peptide" evidence="2">
    <location>
        <begin position="1"/>
        <end position="25"/>
    </location>
</feature>
<evidence type="ECO:0000313" key="4">
    <source>
        <dbReference type="Proteomes" id="UP000015347"/>
    </source>
</evidence>
<evidence type="ECO:0000256" key="2">
    <source>
        <dbReference type="SAM" id="SignalP"/>
    </source>
</evidence>
<dbReference type="Proteomes" id="UP000015347">
    <property type="component" value="Unassembled WGS sequence"/>
</dbReference>
<keyword evidence="4" id="KW-1185">Reference proteome</keyword>
<gene>
    <name evidence="3" type="ORF">Salmuc_03068</name>
</gene>
<dbReference type="PANTHER" id="PTHR42928">
    <property type="entry name" value="TRICARBOXYLATE-BINDING PROTEIN"/>
    <property type="match status" value="1"/>
</dbReference>
<dbReference type="Gene3D" id="3.40.190.150">
    <property type="entry name" value="Bordetella uptake gene, domain 1"/>
    <property type="match status" value="1"/>
</dbReference>
<dbReference type="Pfam" id="PF03401">
    <property type="entry name" value="TctC"/>
    <property type="match status" value="1"/>
</dbReference>
<comment type="similarity">
    <text evidence="1">Belongs to the UPF0065 (bug) family.</text>
</comment>
<protein>
    <submittedName>
        <fullName evidence="3">Tricarboxylate transport protein TctC</fullName>
    </submittedName>
</protein>
<feature type="chain" id="PRO_5004568792" evidence="2">
    <location>
        <begin position="26"/>
        <end position="319"/>
    </location>
</feature>
<dbReference type="CDD" id="cd07012">
    <property type="entry name" value="PBP2_Bug_TTT"/>
    <property type="match status" value="1"/>
</dbReference>
<dbReference type="InterPro" id="IPR042100">
    <property type="entry name" value="Bug_dom1"/>
</dbReference>
<evidence type="ECO:0000256" key="1">
    <source>
        <dbReference type="ARBA" id="ARBA00006987"/>
    </source>
</evidence>
<keyword evidence="2" id="KW-0732">Signal</keyword>
<dbReference type="OrthoDB" id="7246401at2"/>
<dbReference type="Gene3D" id="3.40.190.10">
    <property type="entry name" value="Periplasmic binding protein-like II"/>
    <property type="match status" value="1"/>
</dbReference>
<dbReference type="STRING" id="1123237.Salmuc_03068"/>
<dbReference type="EMBL" id="APVH01000024">
    <property type="protein sequence ID" value="EPX82280.1"/>
    <property type="molecule type" value="Genomic_DNA"/>
</dbReference>